<accession>A0A6V7VID1</accession>
<dbReference type="Gene3D" id="2.60.120.920">
    <property type="match status" value="1"/>
</dbReference>
<dbReference type="PANTHER" id="PTHR45969">
    <property type="entry name" value="RING ZINC FINGER PROTEIN-RELATED"/>
    <property type="match status" value="1"/>
</dbReference>
<dbReference type="Pfam" id="PF13639">
    <property type="entry name" value="zf-RING_2"/>
    <property type="match status" value="1"/>
</dbReference>
<evidence type="ECO:0000256" key="1">
    <source>
        <dbReference type="ARBA" id="ARBA00022723"/>
    </source>
</evidence>
<keyword evidence="1" id="KW-0479">Metal-binding</keyword>
<dbReference type="GO" id="GO:0061630">
    <property type="term" value="F:ubiquitin protein ligase activity"/>
    <property type="evidence" value="ECO:0007669"/>
    <property type="project" value="TreeGrafter"/>
</dbReference>
<evidence type="ECO:0000256" key="3">
    <source>
        <dbReference type="ARBA" id="ARBA00022833"/>
    </source>
</evidence>
<dbReference type="GO" id="GO:0008270">
    <property type="term" value="F:zinc ion binding"/>
    <property type="evidence" value="ECO:0007669"/>
    <property type="project" value="UniProtKB-KW"/>
</dbReference>
<evidence type="ECO:0000313" key="8">
    <source>
        <dbReference type="Proteomes" id="UP000580250"/>
    </source>
</evidence>
<evidence type="ECO:0000256" key="4">
    <source>
        <dbReference type="PROSITE-ProRule" id="PRU00175"/>
    </source>
</evidence>
<proteinExistence type="predicted"/>
<evidence type="ECO:0000259" key="6">
    <source>
        <dbReference type="PROSITE" id="PS50089"/>
    </source>
</evidence>
<dbReference type="PANTHER" id="PTHR45969:SF69">
    <property type="entry name" value="FINGER DOMAIN PROTEIN, PUTATIVE (AFU_ORTHOLOGUE AFUA_3G12190)-RELATED"/>
    <property type="match status" value="1"/>
</dbReference>
<gene>
    <name evidence="7" type="ORF">MENT_LOCUS25797</name>
</gene>
<evidence type="ECO:0000256" key="5">
    <source>
        <dbReference type="SAM" id="Coils"/>
    </source>
</evidence>
<name>A0A6V7VID1_MELEN</name>
<protein>
    <recommendedName>
        <fullName evidence="6">RING-type domain-containing protein</fullName>
    </recommendedName>
</protein>
<dbReference type="SMART" id="SM00184">
    <property type="entry name" value="RING"/>
    <property type="match status" value="1"/>
</dbReference>
<dbReference type="EMBL" id="CAJEWN010000230">
    <property type="protein sequence ID" value="CAD2174148.1"/>
    <property type="molecule type" value="Genomic_DNA"/>
</dbReference>
<keyword evidence="3" id="KW-0862">Zinc</keyword>
<dbReference type="PROSITE" id="PS50089">
    <property type="entry name" value="ZF_RING_2"/>
    <property type="match status" value="1"/>
</dbReference>
<comment type="caution">
    <text evidence="7">The sequence shown here is derived from an EMBL/GenBank/DDBJ whole genome shotgun (WGS) entry which is preliminary data.</text>
</comment>
<dbReference type="CDD" id="cd16448">
    <property type="entry name" value="RING-H2"/>
    <property type="match status" value="1"/>
</dbReference>
<dbReference type="GO" id="GO:0016567">
    <property type="term" value="P:protein ubiquitination"/>
    <property type="evidence" value="ECO:0007669"/>
    <property type="project" value="TreeGrafter"/>
</dbReference>
<sequence>MVYFRFGKCIICCYRLRPDNVYTLKNCNHTYHHECVAKWISEGSKTCPTCRVPAILTDIKQLFVEKAGDSSGDSSDELTQSSSYMTTKNLTKILKTMNSKYEKEIQELKQNFQKLKDENDICLKQKDEKIMFLEEEIKKANNLFGETIGDLIKLNNLNCMNFVEIKNKWNEIDRYTKCCDNNCINTNKPVGNCIKGNGFVNLIDDENIKYLVMINILLLMQKIYSKKPQNCFNYSLYYFEIKCKFEKELNGSKPYMEIGLTNCSTNNCISYVAKDGKIWNEKGGEFQLSTFSWNNNDIFGCGLVYPPTNISNEFPYVFFTQNGNQIGKGVLLKDNFDSYEPYIYLNCCSVEANFGNDLEYKPFKYDISKLLILKEFFD</sequence>
<dbReference type="InterPro" id="IPR043136">
    <property type="entry name" value="B30.2/SPRY_sf"/>
</dbReference>
<keyword evidence="2 4" id="KW-0863">Zinc-finger</keyword>
<dbReference type="AlphaFoldDB" id="A0A6V7VID1"/>
<dbReference type="InterPro" id="IPR001841">
    <property type="entry name" value="Znf_RING"/>
</dbReference>
<keyword evidence="5" id="KW-0175">Coiled coil</keyword>
<evidence type="ECO:0000313" key="7">
    <source>
        <dbReference type="EMBL" id="CAD2174148.1"/>
    </source>
</evidence>
<dbReference type="Proteomes" id="UP000580250">
    <property type="component" value="Unassembled WGS sequence"/>
</dbReference>
<dbReference type="Gene3D" id="3.30.40.10">
    <property type="entry name" value="Zinc/RING finger domain, C3HC4 (zinc finger)"/>
    <property type="match status" value="1"/>
</dbReference>
<organism evidence="7 8">
    <name type="scientific">Meloidogyne enterolobii</name>
    <name type="common">Root-knot nematode worm</name>
    <name type="synonym">Meloidogyne mayaguensis</name>
    <dbReference type="NCBI Taxonomy" id="390850"/>
    <lineage>
        <taxon>Eukaryota</taxon>
        <taxon>Metazoa</taxon>
        <taxon>Ecdysozoa</taxon>
        <taxon>Nematoda</taxon>
        <taxon>Chromadorea</taxon>
        <taxon>Rhabditida</taxon>
        <taxon>Tylenchina</taxon>
        <taxon>Tylenchomorpha</taxon>
        <taxon>Tylenchoidea</taxon>
        <taxon>Meloidogynidae</taxon>
        <taxon>Meloidogyninae</taxon>
        <taxon>Meloidogyne</taxon>
    </lineage>
</organism>
<dbReference type="OrthoDB" id="5855253at2759"/>
<evidence type="ECO:0000256" key="2">
    <source>
        <dbReference type="ARBA" id="ARBA00022771"/>
    </source>
</evidence>
<feature type="domain" description="RING-type" evidence="6">
    <location>
        <begin position="9"/>
        <end position="51"/>
    </location>
</feature>
<dbReference type="SUPFAM" id="SSF57850">
    <property type="entry name" value="RING/U-box"/>
    <property type="match status" value="1"/>
</dbReference>
<feature type="coiled-coil region" evidence="5">
    <location>
        <begin position="91"/>
        <end position="143"/>
    </location>
</feature>
<dbReference type="InterPro" id="IPR013083">
    <property type="entry name" value="Znf_RING/FYVE/PHD"/>
</dbReference>
<reference evidence="7 8" key="1">
    <citation type="submission" date="2020-08" db="EMBL/GenBank/DDBJ databases">
        <authorList>
            <person name="Koutsovoulos G."/>
            <person name="Danchin GJ E."/>
        </authorList>
    </citation>
    <scope>NUCLEOTIDE SEQUENCE [LARGE SCALE GENOMIC DNA]</scope>
</reference>